<organism evidence="6 7">
    <name type="scientific">Xanthomonas perforans</name>
    <dbReference type="NCBI Taxonomy" id="442694"/>
    <lineage>
        <taxon>Bacteria</taxon>
        <taxon>Pseudomonadati</taxon>
        <taxon>Pseudomonadota</taxon>
        <taxon>Gammaproteobacteria</taxon>
        <taxon>Lysobacterales</taxon>
        <taxon>Lysobacteraceae</taxon>
        <taxon>Xanthomonas</taxon>
    </lineage>
</organism>
<dbReference type="NCBIfam" id="TIGR03743">
    <property type="entry name" value="SXT_TraD"/>
    <property type="match status" value="1"/>
</dbReference>
<keyword evidence="2" id="KW-1003">Cell membrane</keyword>
<dbReference type="PANTHER" id="PTHR37937">
    <property type="entry name" value="CONJUGATIVE TRANSFER: DNA TRANSPORT"/>
    <property type="match status" value="1"/>
</dbReference>
<dbReference type="CDD" id="cd01127">
    <property type="entry name" value="TrwB_TraG_TraD_VirD4"/>
    <property type="match status" value="2"/>
</dbReference>
<dbReference type="InterPro" id="IPR019476">
    <property type="entry name" value="T4SS_TraD_DNA-bd"/>
</dbReference>
<keyword evidence="4" id="KW-1133">Transmembrane helix</keyword>
<dbReference type="AlphaFoldDB" id="A0A6P0E823"/>
<evidence type="ECO:0000256" key="5">
    <source>
        <dbReference type="ARBA" id="ARBA00023136"/>
    </source>
</evidence>
<gene>
    <name evidence="6" type="primary">traD</name>
    <name evidence="6" type="ORF">G3W61_18735</name>
</gene>
<accession>A0A6P0E823</accession>
<sequence>MSVFKDIYRYEDPFRTIYEFYAIAAWAVAAFLTILVQAVSPFPPGIFIVVSGLCLAMAGVRGLKAKKLWSLQKNLSGQTLSFMTRQELRDICASHPQELFLGFGFTWAQDMAQMTHQIERADPARLTFDDRKQMGQPWIHGIGMMKEGPIFLPLDHTAGHILLIGTTRAGKSRTLDSIIAQAVDRGESVIIWDPKGDRGLRDSARNACADSNRPNDFIYFHPAFPENSARIDPLKNFNRATELATRVAALIPSETGNDPFTAHAMGVLTNICEGMLMVHSKPTLVKLKRYVDSGVETLLRQACEKYFTTVHPEWRDEVKPFLDKAKKNDKAICNVYVEYYRDVIQKKKPHAGLEGLMGTFSHDASHQQKMLASLVPVLTMLTSGTLGGLLSPDPDDLDDERPITDFARIIANRQVCYIGLDSLSDNMVGSAIGSMFVSDMTAVSGDRYNFSEGADTKPVNLIIDEAAELVSDKMIQLLNKAGGSNLRLIIATQTFGDFAARVGSVEKARMVLGNLNNVIVLRTIDGNTQEYIAESLPKTWVRHIEYGKGTDTGTAKVGEFGYRITESIKETQVPLVAPAMLGCLPNLEFFGRISGGKLVKCRIPLLDSTPTPQKERA</sequence>
<dbReference type="EMBL" id="JAAGYU010000114">
    <property type="protein sequence ID" value="NEL78258.1"/>
    <property type="molecule type" value="Genomic_DNA"/>
</dbReference>
<keyword evidence="3" id="KW-0812">Transmembrane</keyword>
<evidence type="ECO:0000256" key="4">
    <source>
        <dbReference type="ARBA" id="ARBA00022989"/>
    </source>
</evidence>
<dbReference type="InterPro" id="IPR051539">
    <property type="entry name" value="T4SS-coupling_protein"/>
</dbReference>
<dbReference type="InterPro" id="IPR032689">
    <property type="entry name" value="TraG-D_C"/>
</dbReference>
<evidence type="ECO:0000256" key="3">
    <source>
        <dbReference type="ARBA" id="ARBA00022692"/>
    </source>
</evidence>
<reference evidence="6 7" key="1">
    <citation type="submission" date="2019-11" db="EMBL/GenBank/DDBJ databases">
        <title>Genome-resolved metagenomics to study the prevalence of co-infection and intraspecific heterogeneity among plant pathogen metapopulations.</title>
        <authorList>
            <person name="Newberry E."/>
            <person name="Bhandari R."/>
            <person name="Kemble J."/>
            <person name="Sikora E."/>
            <person name="Potnis N."/>
        </authorList>
    </citation>
    <scope>NUCLEOTIDE SEQUENCE [LARGE SCALE GENOMIC DNA]</scope>
    <source>
        <strain evidence="6">Xp_Tom_Tuscaloosa_18b</strain>
    </source>
</reference>
<dbReference type="Proteomes" id="UP000471082">
    <property type="component" value="Unassembled WGS sequence"/>
</dbReference>
<comment type="caution">
    <text evidence="6">The sequence shown here is derived from an EMBL/GenBank/DDBJ whole genome shotgun (WGS) entry which is preliminary data.</text>
</comment>
<dbReference type="Pfam" id="PF10412">
    <property type="entry name" value="TrwB_AAD_bind"/>
    <property type="match status" value="1"/>
</dbReference>
<evidence type="ECO:0000256" key="2">
    <source>
        <dbReference type="ARBA" id="ARBA00022475"/>
    </source>
</evidence>
<comment type="subcellular location">
    <subcellularLocation>
        <location evidence="1">Cell membrane</location>
        <topology evidence="1">Multi-pass membrane protein</topology>
    </subcellularLocation>
</comment>
<dbReference type="RefSeq" id="WP_046935249.1">
    <property type="nucleotide sequence ID" value="NZ_JAKHFX010000008.1"/>
</dbReference>
<protein>
    <submittedName>
        <fullName evidence="6">Conjugative transfer system coupling protein TraD</fullName>
    </submittedName>
</protein>
<keyword evidence="5" id="KW-0472">Membrane</keyword>
<evidence type="ECO:0000313" key="7">
    <source>
        <dbReference type="Proteomes" id="UP000471082"/>
    </source>
</evidence>
<dbReference type="GO" id="GO:0005886">
    <property type="term" value="C:plasma membrane"/>
    <property type="evidence" value="ECO:0007669"/>
    <property type="project" value="UniProtKB-SubCell"/>
</dbReference>
<dbReference type="InterPro" id="IPR027417">
    <property type="entry name" value="P-loop_NTPase"/>
</dbReference>
<proteinExistence type="predicted"/>
<evidence type="ECO:0000313" key="6">
    <source>
        <dbReference type="EMBL" id="NEL78258.1"/>
    </source>
</evidence>
<dbReference type="Pfam" id="PF12696">
    <property type="entry name" value="TraG-D_C"/>
    <property type="match status" value="1"/>
</dbReference>
<name>A0A6P0E823_XANPE</name>
<dbReference type="SUPFAM" id="SSF52540">
    <property type="entry name" value="P-loop containing nucleoside triphosphate hydrolases"/>
    <property type="match status" value="1"/>
</dbReference>
<dbReference type="PANTHER" id="PTHR37937:SF1">
    <property type="entry name" value="CONJUGATIVE TRANSFER: DNA TRANSPORT"/>
    <property type="match status" value="1"/>
</dbReference>
<dbReference type="Gene3D" id="3.40.50.300">
    <property type="entry name" value="P-loop containing nucleotide triphosphate hydrolases"/>
    <property type="match status" value="2"/>
</dbReference>
<evidence type="ECO:0000256" key="1">
    <source>
        <dbReference type="ARBA" id="ARBA00004651"/>
    </source>
</evidence>
<dbReference type="InterPro" id="IPR022458">
    <property type="entry name" value="Conjugative_coupling_TraG/TraD"/>
</dbReference>